<evidence type="ECO:0000313" key="2">
    <source>
        <dbReference type="EMBL" id="SHG03216.1"/>
    </source>
</evidence>
<feature type="chain" id="PRO_5012747952" evidence="1">
    <location>
        <begin position="23"/>
        <end position="337"/>
    </location>
</feature>
<dbReference type="AlphaFoldDB" id="A0A1M5GHQ2"/>
<keyword evidence="3" id="KW-1185">Reference proteome</keyword>
<accession>A0A1M5GHQ2</accession>
<evidence type="ECO:0000313" key="3">
    <source>
        <dbReference type="Proteomes" id="UP000184368"/>
    </source>
</evidence>
<organism evidence="2 3">
    <name type="scientific">Cnuella takakiae</name>
    <dbReference type="NCBI Taxonomy" id="1302690"/>
    <lineage>
        <taxon>Bacteria</taxon>
        <taxon>Pseudomonadati</taxon>
        <taxon>Bacteroidota</taxon>
        <taxon>Chitinophagia</taxon>
        <taxon>Chitinophagales</taxon>
        <taxon>Chitinophagaceae</taxon>
        <taxon>Cnuella</taxon>
    </lineage>
</organism>
<keyword evidence="1" id="KW-0732">Signal</keyword>
<protein>
    <submittedName>
        <fullName evidence="2">Uncharacterized protein</fullName>
    </submittedName>
</protein>
<evidence type="ECO:0000256" key="1">
    <source>
        <dbReference type="SAM" id="SignalP"/>
    </source>
</evidence>
<name>A0A1M5GHQ2_9BACT</name>
<proteinExistence type="predicted"/>
<feature type="signal peptide" evidence="1">
    <location>
        <begin position="1"/>
        <end position="22"/>
    </location>
</feature>
<reference evidence="2 3" key="1">
    <citation type="submission" date="2016-11" db="EMBL/GenBank/DDBJ databases">
        <authorList>
            <person name="Jaros S."/>
            <person name="Januszkiewicz K."/>
            <person name="Wedrychowicz H."/>
        </authorList>
    </citation>
    <scope>NUCLEOTIDE SEQUENCE [LARGE SCALE GENOMIC DNA]</scope>
    <source>
        <strain evidence="2 3">DSM 26897</strain>
    </source>
</reference>
<gene>
    <name evidence="2" type="ORF">SAMN05444008_11684</name>
</gene>
<dbReference type="EMBL" id="FQUO01000016">
    <property type="protein sequence ID" value="SHG03216.1"/>
    <property type="molecule type" value="Genomic_DNA"/>
</dbReference>
<sequence>MKKNLFLLMVALTSIASNEILAQNGTPYWSMSGNSNAPANPAILGTTTATSLSIRTSGLERIRVTDGGNIGIGIVTSSSKLAVNAPTGASPFRVYVNNGTKLMVHANGGVSVGSSTAPAVSNGLFVNGFVGLGTSTPAERLHVVGNQTLDGNLKFVSDQQSIQFANPAGTPAPMMYMLASGTTNTNRMVLAHSPAFPNWGLQYIDGTDQFNFIGSGSSKMSINLSSGNVGIGTINPSYKLSVNGAIQAKEVRVETGWADYVFENNYPLRPLAEVEQFVQKNKHLPGIASAKEIQENGLQVGAMQTKMMEKIEELTLYVIALQKQVDQLQKKQQKGHK</sequence>
<dbReference type="STRING" id="1302690.BUE76_11385"/>
<dbReference type="Proteomes" id="UP000184368">
    <property type="component" value="Unassembled WGS sequence"/>
</dbReference>